<sequence length="105" mass="11092">MDPSEVTETEASQPAPSTKPANIDTPVYGDDPGLGEGYNQDEGYGHNQESMLLHHPHTDGEAKEPPHRERRRRGSGIGLGTAGAAGIPSESGGHTQTGFGDEDRD</sequence>
<accession>A0ABS9TX00</accession>
<comment type="caution">
    <text evidence="2">The sequence shown here is derived from an EMBL/GenBank/DDBJ whole genome shotgun (WGS) entry which is preliminary data.</text>
</comment>
<keyword evidence="3" id="KW-1185">Reference proteome</keyword>
<feature type="region of interest" description="Disordered" evidence="1">
    <location>
        <begin position="1"/>
        <end position="105"/>
    </location>
</feature>
<gene>
    <name evidence="2" type="ORF">L0M17_02870</name>
</gene>
<dbReference type="RefSeq" id="WP_241051031.1">
    <property type="nucleotide sequence ID" value="NZ_JAKZBV010000001.1"/>
</dbReference>
<evidence type="ECO:0000313" key="3">
    <source>
        <dbReference type="Proteomes" id="UP001202922"/>
    </source>
</evidence>
<protein>
    <submittedName>
        <fullName evidence="2">Uncharacterized protein</fullName>
    </submittedName>
</protein>
<dbReference type="EMBL" id="JAKZBV010000001">
    <property type="protein sequence ID" value="MCH6468937.1"/>
    <property type="molecule type" value="Genomic_DNA"/>
</dbReference>
<proteinExistence type="predicted"/>
<evidence type="ECO:0000313" key="2">
    <source>
        <dbReference type="EMBL" id="MCH6468937.1"/>
    </source>
</evidence>
<evidence type="ECO:0000256" key="1">
    <source>
        <dbReference type="SAM" id="MobiDB-lite"/>
    </source>
</evidence>
<name>A0ABS9TX00_9MICC</name>
<feature type="compositionally biased region" description="Basic and acidic residues" evidence="1">
    <location>
        <begin position="56"/>
        <end position="67"/>
    </location>
</feature>
<reference evidence="2 3" key="1">
    <citation type="submission" date="2022-03" db="EMBL/GenBank/DDBJ databases">
        <title>Sinomonas sp. isolated from a soil.</title>
        <authorList>
            <person name="Han J."/>
            <person name="Kim D.-U."/>
        </authorList>
    </citation>
    <scope>NUCLEOTIDE SEQUENCE [LARGE SCALE GENOMIC DNA]</scope>
    <source>
        <strain evidence="2 3">5-5</strain>
    </source>
</reference>
<feature type="compositionally biased region" description="Polar residues" evidence="1">
    <location>
        <begin position="9"/>
        <end position="20"/>
    </location>
</feature>
<organism evidence="2 3">
    <name type="scientific">Sinomonas terrae</name>
    <dbReference type="NCBI Taxonomy" id="2908838"/>
    <lineage>
        <taxon>Bacteria</taxon>
        <taxon>Bacillati</taxon>
        <taxon>Actinomycetota</taxon>
        <taxon>Actinomycetes</taxon>
        <taxon>Micrococcales</taxon>
        <taxon>Micrococcaceae</taxon>
        <taxon>Sinomonas</taxon>
    </lineage>
</organism>
<dbReference type="Proteomes" id="UP001202922">
    <property type="component" value="Unassembled WGS sequence"/>
</dbReference>